<dbReference type="PANTHER" id="PTHR22916:SF3">
    <property type="entry name" value="UDP-GLCNAC:BETAGAL BETA-1,3-N-ACETYLGLUCOSAMINYLTRANSFERASE-LIKE PROTEIN 1"/>
    <property type="match status" value="1"/>
</dbReference>
<evidence type="ECO:0000259" key="2">
    <source>
        <dbReference type="Pfam" id="PF00535"/>
    </source>
</evidence>
<feature type="domain" description="TarS/TarP linker" evidence="3">
    <location>
        <begin position="231"/>
        <end position="321"/>
    </location>
</feature>
<keyword evidence="5" id="KW-1185">Reference proteome</keyword>
<dbReference type="PANTHER" id="PTHR22916">
    <property type="entry name" value="GLYCOSYLTRANSFERASE"/>
    <property type="match status" value="1"/>
</dbReference>
<evidence type="ECO:0000256" key="1">
    <source>
        <dbReference type="SAM" id="MobiDB-lite"/>
    </source>
</evidence>
<dbReference type="SUPFAM" id="SSF53448">
    <property type="entry name" value="Nucleotide-diphospho-sugar transferases"/>
    <property type="match status" value="1"/>
</dbReference>
<comment type="caution">
    <text evidence="4">The sequence shown here is derived from an EMBL/GenBank/DDBJ whole genome shotgun (WGS) entry which is preliminary data.</text>
</comment>
<dbReference type="AlphaFoldDB" id="A0A7K1KWJ9"/>
<dbReference type="Gene3D" id="3.90.550.10">
    <property type="entry name" value="Spore Coat Polysaccharide Biosynthesis Protein SpsA, Chain A"/>
    <property type="match status" value="1"/>
</dbReference>
<sequence length="669" mass="71657">MNPPLVSVIVPVYNCRATLGEALGSVVEQTIDPGLVEVVAVDDGSTDGSGDELDRLAEGRPGFTVVRQANSGGPGAPRNAGIERARGRYLFFLDADDRLGPEALERMCAVAEEQGTDVVVGRYVGIGRGVARFTKNIARVGVDDPDTDVYGASLTTHKLFRRELLERHGIRFPEGILAAEDKVFTAHAFLHSSGVSVVADHDCYYLVEREDGSSIMQAGGGWPEVFHGEVARSMLEQVMAHRGPGPARDRMLVRHFELEVLYGLDRRLLTAPEDVVDRVMDGMRRLCEDFLTPSVMMRMRPRYRVLAHSVRSGRRELLMRIIERAAASEPVPLLVDKARAYVAYPGFREPGASVPDTYFDVTDRLRVRRSLTALGWDGDRLGLGGTAVVSRLDTAGRTIALLLRDKRSGGEHRVPCEAGEAGGDDGDSGDDGGGFTAALDPGTAASGSPLPAGTWDLHVEVAHDRLVKEGRLGADRAEGVTAPKPRFVVSGGGVGASVTPFFTQGYDNLSLTVVPGPAALEKLLRVEAVGWDGLPRLLVRGSVPVSPASAAHVGVAVRLEARGGGDTKDAEISLLPGAERLEFTAVTDLRGLAVGRWDVHLEFTVGGETARMRVPVRAGQPKIPPVPCATLGLRRASFYRTGGGNLAVHIVPGRVTALARSAGRRLTRR</sequence>
<dbReference type="CDD" id="cd00761">
    <property type="entry name" value="Glyco_tranf_GTA_type"/>
    <property type="match status" value="1"/>
</dbReference>
<evidence type="ECO:0000313" key="4">
    <source>
        <dbReference type="EMBL" id="MUN36570.1"/>
    </source>
</evidence>
<reference evidence="4 5" key="1">
    <citation type="submission" date="2019-11" db="EMBL/GenBank/DDBJ databases">
        <authorList>
            <person name="Cao P."/>
        </authorList>
    </citation>
    <scope>NUCLEOTIDE SEQUENCE [LARGE SCALE GENOMIC DNA]</scope>
    <source>
        <strain evidence="4 5">NEAU-AAG5</strain>
    </source>
</reference>
<feature type="region of interest" description="Disordered" evidence="1">
    <location>
        <begin position="410"/>
        <end position="449"/>
    </location>
</feature>
<dbReference type="InterPro" id="IPR001173">
    <property type="entry name" value="Glyco_trans_2-like"/>
</dbReference>
<name>A0A7K1KWJ9_9ACTN</name>
<accession>A0A7K1KWJ9</accession>
<dbReference type="InterPro" id="IPR029044">
    <property type="entry name" value="Nucleotide-diphossugar_trans"/>
</dbReference>
<protein>
    <submittedName>
        <fullName evidence="4">Glycosyltransferase</fullName>
    </submittedName>
</protein>
<keyword evidence="4" id="KW-0808">Transferase</keyword>
<evidence type="ECO:0000259" key="3">
    <source>
        <dbReference type="Pfam" id="PF22181"/>
    </source>
</evidence>
<gene>
    <name evidence="4" type="ORF">GNZ18_08165</name>
</gene>
<evidence type="ECO:0000313" key="5">
    <source>
        <dbReference type="Proteomes" id="UP000432015"/>
    </source>
</evidence>
<dbReference type="InterPro" id="IPR054028">
    <property type="entry name" value="TarS/TarP_linker"/>
</dbReference>
<dbReference type="RefSeq" id="WP_312874375.1">
    <property type="nucleotide sequence ID" value="NZ_WOFH01000003.1"/>
</dbReference>
<feature type="domain" description="Glycosyltransferase 2-like" evidence="2">
    <location>
        <begin position="7"/>
        <end position="139"/>
    </location>
</feature>
<dbReference type="GO" id="GO:0016758">
    <property type="term" value="F:hexosyltransferase activity"/>
    <property type="evidence" value="ECO:0007669"/>
    <property type="project" value="UniProtKB-ARBA"/>
</dbReference>
<organism evidence="4 5">
    <name type="scientific">Actinomadura litoris</name>
    <dbReference type="NCBI Taxonomy" id="2678616"/>
    <lineage>
        <taxon>Bacteria</taxon>
        <taxon>Bacillati</taxon>
        <taxon>Actinomycetota</taxon>
        <taxon>Actinomycetes</taxon>
        <taxon>Streptosporangiales</taxon>
        <taxon>Thermomonosporaceae</taxon>
        <taxon>Actinomadura</taxon>
    </lineage>
</organism>
<dbReference type="Pfam" id="PF00535">
    <property type="entry name" value="Glycos_transf_2"/>
    <property type="match status" value="1"/>
</dbReference>
<dbReference type="Pfam" id="PF22181">
    <property type="entry name" value="TarS_linker"/>
    <property type="match status" value="1"/>
</dbReference>
<proteinExistence type="predicted"/>
<dbReference type="Proteomes" id="UP000432015">
    <property type="component" value="Unassembled WGS sequence"/>
</dbReference>
<dbReference type="EMBL" id="WOFH01000003">
    <property type="protein sequence ID" value="MUN36570.1"/>
    <property type="molecule type" value="Genomic_DNA"/>
</dbReference>